<dbReference type="GO" id="GO:0005886">
    <property type="term" value="C:plasma membrane"/>
    <property type="evidence" value="ECO:0007669"/>
    <property type="project" value="UniProtKB-SubCell"/>
</dbReference>
<evidence type="ECO:0000259" key="11">
    <source>
        <dbReference type="Pfam" id="PF01706"/>
    </source>
</evidence>
<dbReference type="InterPro" id="IPR000090">
    <property type="entry name" value="Flg_Motor_Flig"/>
</dbReference>
<dbReference type="Gene3D" id="1.10.220.30">
    <property type="match status" value="3"/>
</dbReference>
<keyword evidence="14" id="KW-0966">Cell projection</keyword>
<protein>
    <recommendedName>
        <fullName evidence="4">Flagellar motor switch protein FliG</fullName>
    </recommendedName>
</protein>
<dbReference type="PANTHER" id="PTHR30534">
    <property type="entry name" value="FLAGELLAR MOTOR SWITCH PROTEIN FLIG"/>
    <property type="match status" value="1"/>
</dbReference>
<evidence type="ECO:0000313" key="14">
    <source>
        <dbReference type="EMBL" id="SEN25943.1"/>
    </source>
</evidence>
<feature type="domain" description="Flagellar motor switch protein FliG C-terminal" evidence="11">
    <location>
        <begin position="233"/>
        <end position="340"/>
    </location>
</feature>
<dbReference type="InterPro" id="IPR032779">
    <property type="entry name" value="FliG_M"/>
</dbReference>
<reference evidence="15" key="1">
    <citation type="submission" date="2016-10" db="EMBL/GenBank/DDBJ databases">
        <authorList>
            <person name="Varghese N."/>
            <person name="Submissions S."/>
        </authorList>
    </citation>
    <scope>NUCLEOTIDE SEQUENCE [LARGE SCALE GENOMIC DNA]</scope>
    <source>
        <strain evidence="15">DSM 26893</strain>
    </source>
</reference>
<dbReference type="RefSeq" id="WP_091844995.1">
    <property type="nucleotide sequence ID" value="NZ_FOCM01000003.1"/>
</dbReference>
<feature type="domain" description="Flagellar motor switch protein FliG N-terminal" evidence="13">
    <location>
        <begin position="21"/>
        <end position="115"/>
    </location>
</feature>
<gene>
    <name evidence="14" type="ORF">SAMN04488011_103190</name>
</gene>
<dbReference type="Pfam" id="PF01706">
    <property type="entry name" value="FliG_C"/>
    <property type="match status" value="1"/>
</dbReference>
<evidence type="ECO:0000259" key="12">
    <source>
        <dbReference type="Pfam" id="PF14841"/>
    </source>
</evidence>
<comment type="similarity">
    <text evidence="3">Belongs to the FliG family.</text>
</comment>
<sequence>MSTAVATRAVTEPIKLGNRTLKGPTKAAIVFLCLGEKVGSELMRKLDSTDIELITRAMTNLGSIPSEVVEAVLGEFIARAAEGSRAVVGSIASAEAMLKSFLPEEEVANILRSAGNKPGEGDIWRRFAALNENVIANYLKGEHDQTVAAILNNVDTSVAAKVLPLLGPERMYDVAERMIVLEPLTIQVMRQIEETLKEDIMSEGTSGSASQNQQRMAELFNKLDIAAFEDLSEQLDARIPETFEAIKKRMFVFEDFSRLPATDLAMVMRQLDGDLLPLALRGAKKELRDQMLECLPQRSRQMLLDEMAQMGPARGRDVRAAQSAMIDTAKTMADEGMIELPKAGEEEDEFFE</sequence>
<organism evidence="14 15">
    <name type="scientific">Palleronia pelagia</name>
    <dbReference type="NCBI Taxonomy" id="387096"/>
    <lineage>
        <taxon>Bacteria</taxon>
        <taxon>Pseudomonadati</taxon>
        <taxon>Pseudomonadota</taxon>
        <taxon>Alphaproteobacteria</taxon>
        <taxon>Rhodobacterales</taxon>
        <taxon>Roseobacteraceae</taxon>
        <taxon>Palleronia</taxon>
    </lineage>
</organism>
<dbReference type="OrthoDB" id="9780302at2"/>
<evidence type="ECO:0000256" key="2">
    <source>
        <dbReference type="ARBA" id="ARBA00004413"/>
    </source>
</evidence>
<comment type="subcellular location">
    <subcellularLocation>
        <location evidence="1">Bacterial flagellum basal body</location>
    </subcellularLocation>
    <subcellularLocation>
        <location evidence="2">Cell membrane</location>
        <topology evidence="2">Peripheral membrane protein</topology>
        <orientation evidence="2">Cytoplasmic side</orientation>
    </subcellularLocation>
</comment>
<evidence type="ECO:0000256" key="10">
    <source>
        <dbReference type="ARBA" id="ARBA00025598"/>
    </source>
</evidence>
<keyword evidence="8" id="KW-0472">Membrane</keyword>
<dbReference type="GO" id="GO:0009425">
    <property type="term" value="C:bacterial-type flagellum basal body"/>
    <property type="evidence" value="ECO:0007669"/>
    <property type="project" value="UniProtKB-SubCell"/>
</dbReference>
<keyword evidence="7" id="KW-0283">Flagellar rotation</keyword>
<dbReference type="PANTHER" id="PTHR30534:SF0">
    <property type="entry name" value="FLAGELLAR MOTOR SWITCH PROTEIN FLIG"/>
    <property type="match status" value="1"/>
</dbReference>
<dbReference type="InterPro" id="IPR023087">
    <property type="entry name" value="Flg_Motor_Flig_C"/>
</dbReference>
<dbReference type="SUPFAM" id="SSF48029">
    <property type="entry name" value="FliG"/>
    <property type="match status" value="2"/>
</dbReference>
<name>A0A1H8F2F9_9RHOB</name>
<dbReference type="GO" id="GO:0071973">
    <property type="term" value="P:bacterial-type flagellum-dependent cell motility"/>
    <property type="evidence" value="ECO:0007669"/>
    <property type="project" value="InterPro"/>
</dbReference>
<evidence type="ECO:0000256" key="3">
    <source>
        <dbReference type="ARBA" id="ARBA00010299"/>
    </source>
</evidence>
<dbReference type="PRINTS" id="PR00954">
    <property type="entry name" value="FLGMOTORFLIG"/>
</dbReference>
<evidence type="ECO:0000256" key="7">
    <source>
        <dbReference type="ARBA" id="ARBA00022779"/>
    </source>
</evidence>
<dbReference type="GO" id="GO:0003774">
    <property type="term" value="F:cytoskeletal motor activity"/>
    <property type="evidence" value="ECO:0007669"/>
    <property type="project" value="InterPro"/>
</dbReference>
<dbReference type="InterPro" id="IPR028263">
    <property type="entry name" value="FliG_N"/>
</dbReference>
<dbReference type="EMBL" id="FOCM01000003">
    <property type="protein sequence ID" value="SEN25943.1"/>
    <property type="molecule type" value="Genomic_DNA"/>
</dbReference>
<comment type="function">
    <text evidence="10">FliG is one of three proteins (FliG, FliN, FliM) that forms the rotor-mounted switch complex (C ring), located at the base of the basal body. This complex interacts with the CheY and CheZ chemotaxis proteins, in addition to contacting components of the motor that determine the direction of flagellar rotation.</text>
</comment>
<evidence type="ECO:0000313" key="15">
    <source>
        <dbReference type="Proteomes" id="UP000199372"/>
    </source>
</evidence>
<keyword evidence="14" id="KW-0969">Cilium</keyword>
<evidence type="ECO:0000256" key="6">
    <source>
        <dbReference type="ARBA" id="ARBA00022500"/>
    </source>
</evidence>
<dbReference type="Proteomes" id="UP000199372">
    <property type="component" value="Unassembled WGS sequence"/>
</dbReference>
<keyword evidence="5" id="KW-1003">Cell membrane</keyword>
<dbReference type="AlphaFoldDB" id="A0A1H8F2F9"/>
<evidence type="ECO:0000256" key="5">
    <source>
        <dbReference type="ARBA" id="ARBA00022475"/>
    </source>
</evidence>
<evidence type="ECO:0000256" key="4">
    <source>
        <dbReference type="ARBA" id="ARBA00021870"/>
    </source>
</evidence>
<keyword evidence="14" id="KW-0282">Flagellum</keyword>
<dbReference type="Pfam" id="PF14842">
    <property type="entry name" value="FliG_N"/>
    <property type="match status" value="1"/>
</dbReference>
<evidence type="ECO:0000256" key="1">
    <source>
        <dbReference type="ARBA" id="ARBA00004117"/>
    </source>
</evidence>
<dbReference type="Pfam" id="PF14841">
    <property type="entry name" value="FliG_M"/>
    <property type="match status" value="1"/>
</dbReference>
<dbReference type="GO" id="GO:0006935">
    <property type="term" value="P:chemotaxis"/>
    <property type="evidence" value="ECO:0007669"/>
    <property type="project" value="UniProtKB-KW"/>
</dbReference>
<proteinExistence type="inferred from homology"/>
<evidence type="ECO:0000256" key="8">
    <source>
        <dbReference type="ARBA" id="ARBA00023136"/>
    </source>
</evidence>
<feature type="domain" description="Flagellar motor switch protein FliG middle" evidence="12">
    <location>
        <begin position="133"/>
        <end position="205"/>
    </location>
</feature>
<accession>A0A1H8F2F9</accession>
<keyword evidence="9" id="KW-0975">Bacterial flagellum</keyword>
<dbReference type="InterPro" id="IPR011002">
    <property type="entry name" value="FliG_a-hlx"/>
</dbReference>
<keyword evidence="6" id="KW-0145">Chemotaxis</keyword>
<evidence type="ECO:0000256" key="9">
    <source>
        <dbReference type="ARBA" id="ARBA00023143"/>
    </source>
</evidence>
<keyword evidence="15" id="KW-1185">Reference proteome</keyword>
<evidence type="ECO:0000259" key="13">
    <source>
        <dbReference type="Pfam" id="PF14842"/>
    </source>
</evidence>